<gene>
    <name evidence="2" type="ORF">ALC56_10565</name>
</gene>
<dbReference type="Proteomes" id="UP000078541">
    <property type="component" value="Unassembled WGS sequence"/>
</dbReference>
<name>A0A195F3D9_9HYME</name>
<feature type="transmembrane region" description="Helical" evidence="1">
    <location>
        <begin position="66"/>
        <end position="86"/>
    </location>
</feature>
<reference evidence="2 3" key="1">
    <citation type="submission" date="2016-03" db="EMBL/GenBank/DDBJ databases">
        <title>Trachymyrmex septentrionalis WGS genome.</title>
        <authorList>
            <person name="Nygaard S."/>
            <person name="Hu H."/>
            <person name="Boomsma J."/>
            <person name="Zhang G."/>
        </authorList>
    </citation>
    <scope>NUCLEOTIDE SEQUENCE [LARGE SCALE GENOMIC DNA]</scope>
    <source>
        <strain evidence="2">Tsep2-gDNA-1</strain>
        <tissue evidence="2">Whole body</tissue>
    </source>
</reference>
<organism evidence="2 3">
    <name type="scientific">Trachymyrmex septentrionalis</name>
    <dbReference type="NCBI Taxonomy" id="34720"/>
    <lineage>
        <taxon>Eukaryota</taxon>
        <taxon>Metazoa</taxon>
        <taxon>Ecdysozoa</taxon>
        <taxon>Arthropoda</taxon>
        <taxon>Hexapoda</taxon>
        <taxon>Insecta</taxon>
        <taxon>Pterygota</taxon>
        <taxon>Neoptera</taxon>
        <taxon>Endopterygota</taxon>
        <taxon>Hymenoptera</taxon>
        <taxon>Apocrita</taxon>
        <taxon>Aculeata</taxon>
        <taxon>Formicoidea</taxon>
        <taxon>Formicidae</taxon>
        <taxon>Myrmicinae</taxon>
        <taxon>Trachymyrmex</taxon>
    </lineage>
</organism>
<keyword evidence="3" id="KW-1185">Reference proteome</keyword>
<keyword evidence="1" id="KW-0472">Membrane</keyword>
<feature type="transmembrane region" description="Helical" evidence="1">
    <location>
        <begin position="32"/>
        <end position="54"/>
    </location>
</feature>
<evidence type="ECO:0000313" key="2">
    <source>
        <dbReference type="EMBL" id="KYN35095.1"/>
    </source>
</evidence>
<evidence type="ECO:0000256" key="1">
    <source>
        <dbReference type="SAM" id="Phobius"/>
    </source>
</evidence>
<dbReference type="AlphaFoldDB" id="A0A195F3D9"/>
<keyword evidence="1" id="KW-1133">Transmembrane helix</keyword>
<keyword evidence="1" id="KW-0812">Transmembrane</keyword>
<protein>
    <submittedName>
        <fullName evidence="2">Uncharacterized protein</fullName>
    </submittedName>
</protein>
<accession>A0A195F3D9</accession>
<proteinExistence type="predicted"/>
<dbReference type="EMBL" id="KQ981826">
    <property type="protein sequence ID" value="KYN35095.1"/>
    <property type="molecule type" value="Genomic_DNA"/>
</dbReference>
<sequence>MITPVKVINFTKISVALACAWPPPPNATKFDIILFKILWYMCYLSNILLLLPLLNSIYEYRDDPVILAKSVCLFCAVLQVTIKMMICYIRQNCFQVCI</sequence>
<evidence type="ECO:0000313" key="3">
    <source>
        <dbReference type="Proteomes" id="UP000078541"/>
    </source>
</evidence>